<proteinExistence type="predicted"/>
<protein>
    <submittedName>
        <fullName evidence="1">Uncharacterized protein</fullName>
    </submittedName>
</protein>
<reference evidence="2" key="1">
    <citation type="journal article" date="2022" name="Mol. Ecol. Resour.">
        <title>The genomes of chicory, endive, great burdock and yacon provide insights into Asteraceae palaeo-polyploidization history and plant inulin production.</title>
        <authorList>
            <person name="Fan W."/>
            <person name="Wang S."/>
            <person name="Wang H."/>
            <person name="Wang A."/>
            <person name="Jiang F."/>
            <person name="Liu H."/>
            <person name="Zhao H."/>
            <person name="Xu D."/>
            <person name="Zhang Y."/>
        </authorList>
    </citation>
    <scope>NUCLEOTIDE SEQUENCE [LARGE SCALE GENOMIC DNA]</scope>
    <source>
        <strain evidence="2">cv. Punajuju</strain>
    </source>
</reference>
<evidence type="ECO:0000313" key="1">
    <source>
        <dbReference type="EMBL" id="KAI3749212.1"/>
    </source>
</evidence>
<reference evidence="1 2" key="2">
    <citation type="journal article" date="2022" name="Mol. Ecol. Resour.">
        <title>The genomes of chicory, endive, great burdock and yacon provide insights into Asteraceae paleo-polyploidization history and plant inulin production.</title>
        <authorList>
            <person name="Fan W."/>
            <person name="Wang S."/>
            <person name="Wang H."/>
            <person name="Wang A."/>
            <person name="Jiang F."/>
            <person name="Liu H."/>
            <person name="Zhao H."/>
            <person name="Xu D."/>
            <person name="Zhang Y."/>
        </authorList>
    </citation>
    <scope>NUCLEOTIDE SEQUENCE [LARGE SCALE GENOMIC DNA]</scope>
    <source>
        <strain evidence="2">cv. Punajuju</strain>
        <tissue evidence="1">Leaves</tissue>
    </source>
</reference>
<dbReference type="Proteomes" id="UP001055811">
    <property type="component" value="Linkage Group LG04"/>
</dbReference>
<accession>A0ACB9DRM5</accession>
<name>A0ACB9DRM5_CICIN</name>
<gene>
    <name evidence="1" type="ORF">L2E82_19819</name>
</gene>
<organism evidence="1 2">
    <name type="scientific">Cichorium intybus</name>
    <name type="common">Chicory</name>
    <dbReference type="NCBI Taxonomy" id="13427"/>
    <lineage>
        <taxon>Eukaryota</taxon>
        <taxon>Viridiplantae</taxon>
        <taxon>Streptophyta</taxon>
        <taxon>Embryophyta</taxon>
        <taxon>Tracheophyta</taxon>
        <taxon>Spermatophyta</taxon>
        <taxon>Magnoliopsida</taxon>
        <taxon>eudicotyledons</taxon>
        <taxon>Gunneridae</taxon>
        <taxon>Pentapetalae</taxon>
        <taxon>asterids</taxon>
        <taxon>campanulids</taxon>
        <taxon>Asterales</taxon>
        <taxon>Asteraceae</taxon>
        <taxon>Cichorioideae</taxon>
        <taxon>Cichorieae</taxon>
        <taxon>Cichoriinae</taxon>
        <taxon>Cichorium</taxon>
    </lineage>
</organism>
<evidence type="ECO:0000313" key="2">
    <source>
        <dbReference type="Proteomes" id="UP001055811"/>
    </source>
</evidence>
<comment type="caution">
    <text evidence="1">The sequence shown here is derived from an EMBL/GenBank/DDBJ whole genome shotgun (WGS) entry which is preliminary data.</text>
</comment>
<keyword evidence="2" id="KW-1185">Reference proteome</keyword>
<sequence length="148" mass="16330">MRLAIPRRETMRMVFICFSLCSFIPLVIGEGLPSAYDVIKRYNLPIGLLPEGVTGYNLDPNSGEFSIDLSSSCGVHAGKYKIKYSPTVTGTISENRIEGLGGVKVKIALFWIGIENVNRNGDQLEFQIGSFATKDFPVEEFDKSPECS</sequence>
<dbReference type="EMBL" id="CM042012">
    <property type="protein sequence ID" value="KAI3749212.1"/>
    <property type="molecule type" value="Genomic_DNA"/>
</dbReference>